<dbReference type="InterPro" id="IPR051692">
    <property type="entry name" value="OMP-like"/>
</dbReference>
<gene>
    <name evidence="7" type="ORF">SAMN05421795_104200</name>
</gene>
<feature type="chain" id="PRO_5012794716" evidence="5">
    <location>
        <begin position="30"/>
        <end position="223"/>
    </location>
</feature>
<sequence>MKNFTKPASGLVLVMAAAGLSLVAAQPLAAQESEVEWSGIYAGIALGAAFNGDDDVRVDPAAVTPGTLEMNGSQAVVSLGYNWGEEGIVWGVEGDIQLGSVEDSVTGGGVSATSKIDKAASIRLRAGLPVLSSGLVYATAGVAVAKLDYTVTGAAPAVAINSDSTEWGYALGAGYEHAMSNGWSLKGEYMYENFGSTTLSDGAQSTKATPDFHTLRLGLNRQF</sequence>
<evidence type="ECO:0000313" key="8">
    <source>
        <dbReference type="Proteomes" id="UP000186098"/>
    </source>
</evidence>
<evidence type="ECO:0000256" key="4">
    <source>
        <dbReference type="ARBA" id="ARBA00038306"/>
    </source>
</evidence>
<dbReference type="OrthoDB" id="9815357at2"/>
<dbReference type="STRING" id="407234.SAMN05421795_104200"/>
<dbReference type="EMBL" id="FTOM01000004">
    <property type="protein sequence ID" value="SIS78197.1"/>
    <property type="molecule type" value="Genomic_DNA"/>
</dbReference>
<dbReference type="InterPro" id="IPR011250">
    <property type="entry name" value="OMP/PagP_B-barrel"/>
</dbReference>
<evidence type="ECO:0000256" key="5">
    <source>
        <dbReference type="SAM" id="SignalP"/>
    </source>
</evidence>
<accession>A0A1N7LWJ9</accession>
<keyword evidence="8" id="KW-1185">Reference proteome</keyword>
<dbReference type="PANTHER" id="PTHR34001">
    <property type="entry name" value="BLL7405 PROTEIN"/>
    <property type="match status" value="1"/>
</dbReference>
<reference evidence="8" key="1">
    <citation type="submission" date="2017-01" db="EMBL/GenBank/DDBJ databases">
        <authorList>
            <person name="Varghese N."/>
            <person name="Submissions S."/>
        </authorList>
    </citation>
    <scope>NUCLEOTIDE SEQUENCE [LARGE SCALE GENOMIC DNA]</scope>
    <source>
        <strain evidence="8">DSM 18714</strain>
    </source>
</reference>
<protein>
    <submittedName>
        <fullName evidence="7">Outer membrane immunogenic protein</fullName>
    </submittedName>
</protein>
<feature type="domain" description="Outer membrane protein beta-barrel" evidence="6">
    <location>
        <begin position="16"/>
        <end position="223"/>
    </location>
</feature>
<keyword evidence="2 5" id="KW-0732">Signal</keyword>
<dbReference type="Gene3D" id="2.40.160.20">
    <property type="match status" value="1"/>
</dbReference>
<dbReference type="Pfam" id="PF13505">
    <property type="entry name" value="OMP_b-brl"/>
    <property type="match status" value="1"/>
</dbReference>
<feature type="signal peptide" evidence="5">
    <location>
        <begin position="1"/>
        <end position="29"/>
    </location>
</feature>
<dbReference type="SUPFAM" id="SSF56925">
    <property type="entry name" value="OMPA-like"/>
    <property type="match status" value="1"/>
</dbReference>
<dbReference type="GO" id="GO:0016020">
    <property type="term" value="C:membrane"/>
    <property type="evidence" value="ECO:0007669"/>
    <property type="project" value="UniProtKB-SubCell"/>
</dbReference>
<name>A0A1N7LWJ9_9RHOB</name>
<comment type="subcellular location">
    <subcellularLocation>
        <location evidence="1">Membrane</location>
    </subcellularLocation>
</comment>
<evidence type="ECO:0000256" key="2">
    <source>
        <dbReference type="ARBA" id="ARBA00022729"/>
    </source>
</evidence>
<evidence type="ECO:0000259" key="6">
    <source>
        <dbReference type="Pfam" id="PF13505"/>
    </source>
</evidence>
<dbReference type="PANTHER" id="PTHR34001:SF3">
    <property type="entry name" value="BLL7405 PROTEIN"/>
    <property type="match status" value="1"/>
</dbReference>
<dbReference type="RefSeq" id="WP_076365825.1">
    <property type="nucleotide sequence ID" value="NZ_FTOM01000004.1"/>
</dbReference>
<dbReference type="AlphaFoldDB" id="A0A1N7LWJ9"/>
<proteinExistence type="inferred from homology"/>
<comment type="similarity">
    <text evidence="4">Belongs to the Omp25/RopB family.</text>
</comment>
<evidence type="ECO:0000256" key="1">
    <source>
        <dbReference type="ARBA" id="ARBA00004370"/>
    </source>
</evidence>
<dbReference type="Proteomes" id="UP000186098">
    <property type="component" value="Unassembled WGS sequence"/>
</dbReference>
<keyword evidence="3" id="KW-0472">Membrane</keyword>
<organism evidence="7 8">
    <name type="scientific">Phaeovulum vinaykumarii</name>
    <dbReference type="NCBI Taxonomy" id="407234"/>
    <lineage>
        <taxon>Bacteria</taxon>
        <taxon>Pseudomonadati</taxon>
        <taxon>Pseudomonadota</taxon>
        <taxon>Alphaproteobacteria</taxon>
        <taxon>Rhodobacterales</taxon>
        <taxon>Paracoccaceae</taxon>
        <taxon>Phaeovulum</taxon>
    </lineage>
</organism>
<evidence type="ECO:0000256" key="3">
    <source>
        <dbReference type="ARBA" id="ARBA00023136"/>
    </source>
</evidence>
<dbReference type="InterPro" id="IPR027385">
    <property type="entry name" value="Beta-barrel_OMP"/>
</dbReference>
<evidence type="ECO:0000313" key="7">
    <source>
        <dbReference type="EMBL" id="SIS78197.1"/>
    </source>
</evidence>